<accession>A0AAW2NUT9</accession>
<reference evidence="1" key="2">
    <citation type="journal article" date="2024" name="Plant">
        <title>Genomic evolution and insights into agronomic trait innovations of Sesamum species.</title>
        <authorList>
            <person name="Miao H."/>
            <person name="Wang L."/>
            <person name="Qu L."/>
            <person name="Liu H."/>
            <person name="Sun Y."/>
            <person name="Le M."/>
            <person name="Wang Q."/>
            <person name="Wei S."/>
            <person name="Zheng Y."/>
            <person name="Lin W."/>
            <person name="Duan Y."/>
            <person name="Cao H."/>
            <person name="Xiong S."/>
            <person name="Wang X."/>
            <person name="Wei L."/>
            <person name="Li C."/>
            <person name="Ma Q."/>
            <person name="Ju M."/>
            <person name="Zhao R."/>
            <person name="Li G."/>
            <person name="Mu C."/>
            <person name="Tian Q."/>
            <person name="Mei H."/>
            <person name="Zhang T."/>
            <person name="Gao T."/>
            <person name="Zhang H."/>
        </authorList>
    </citation>
    <scope>NUCLEOTIDE SEQUENCE</scope>
    <source>
        <strain evidence="1">KEN8</strain>
    </source>
</reference>
<dbReference type="AlphaFoldDB" id="A0AAW2NUT9"/>
<protein>
    <submittedName>
        <fullName evidence="1">Uncharacterized protein</fullName>
    </submittedName>
</protein>
<name>A0AAW2NUT9_9LAMI</name>
<gene>
    <name evidence="1" type="ORF">Scaly_1653400</name>
</gene>
<evidence type="ECO:0000313" key="1">
    <source>
        <dbReference type="EMBL" id="KAL0346374.1"/>
    </source>
</evidence>
<reference evidence="1" key="1">
    <citation type="submission" date="2020-06" db="EMBL/GenBank/DDBJ databases">
        <authorList>
            <person name="Li T."/>
            <person name="Hu X."/>
            <person name="Zhang T."/>
            <person name="Song X."/>
            <person name="Zhang H."/>
            <person name="Dai N."/>
            <person name="Sheng W."/>
            <person name="Hou X."/>
            <person name="Wei L."/>
        </authorList>
    </citation>
    <scope>NUCLEOTIDE SEQUENCE</scope>
    <source>
        <strain evidence="1">KEN8</strain>
        <tissue evidence="1">Leaf</tissue>
    </source>
</reference>
<organism evidence="1">
    <name type="scientific">Sesamum calycinum</name>
    <dbReference type="NCBI Taxonomy" id="2727403"/>
    <lineage>
        <taxon>Eukaryota</taxon>
        <taxon>Viridiplantae</taxon>
        <taxon>Streptophyta</taxon>
        <taxon>Embryophyta</taxon>
        <taxon>Tracheophyta</taxon>
        <taxon>Spermatophyta</taxon>
        <taxon>Magnoliopsida</taxon>
        <taxon>eudicotyledons</taxon>
        <taxon>Gunneridae</taxon>
        <taxon>Pentapetalae</taxon>
        <taxon>asterids</taxon>
        <taxon>lamiids</taxon>
        <taxon>Lamiales</taxon>
        <taxon>Pedaliaceae</taxon>
        <taxon>Sesamum</taxon>
    </lineage>
</organism>
<dbReference type="EMBL" id="JACGWM010000010">
    <property type="protein sequence ID" value="KAL0346374.1"/>
    <property type="molecule type" value="Genomic_DNA"/>
</dbReference>
<sequence length="99" mass="12107">MYRHVDEIKQYLNCHYVSAIEACWRIYEFELQKQYPSVERLQYHLPNEQFVVFNENDHLYDVVNHNGVQDTMLTKWFEANKKYPATRTLTYVQFPIAWV</sequence>
<proteinExistence type="predicted"/>
<comment type="caution">
    <text evidence="1">The sequence shown here is derived from an EMBL/GenBank/DDBJ whole genome shotgun (WGS) entry which is preliminary data.</text>
</comment>